<evidence type="ECO:0000259" key="11">
    <source>
        <dbReference type="PROSITE" id="PS51272"/>
    </source>
</evidence>
<comment type="similarity">
    <text evidence="1">Belongs to the glycosyl hydrolase 13 family.</text>
</comment>
<dbReference type="Pfam" id="PF00128">
    <property type="entry name" value="Alpha-amylase"/>
    <property type="match status" value="1"/>
</dbReference>
<feature type="region of interest" description="Disordered" evidence="10">
    <location>
        <begin position="1083"/>
        <end position="1113"/>
    </location>
</feature>
<feature type="domain" description="SLH" evidence="11">
    <location>
        <begin position="1423"/>
        <end position="1480"/>
    </location>
</feature>
<dbReference type="InterPro" id="IPR013784">
    <property type="entry name" value="Carb-bd-like_fold"/>
</dbReference>
<dbReference type="Gene3D" id="2.60.40.1220">
    <property type="match status" value="1"/>
</dbReference>
<dbReference type="NCBIfam" id="TIGR02102">
    <property type="entry name" value="pullulan_Gpos"/>
    <property type="match status" value="1"/>
</dbReference>
<dbReference type="InterPro" id="IPR006047">
    <property type="entry name" value="GH13_cat_dom"/>
</dbReference>
<evidence type="ECO:0000256" key="10">
    <source>
        <dbReference type="SAM" id="MobiDB-lite"/>
    </source>
</evidence>
<evidence type="ECO:0000256" key="8">
    <source>
        <dbReference type="ARBA" id="ARBA00029618"/>
    </source>
</evidence>
<dbReference type="InterPro" id="IPR014756">
    <property type="entry name" value="Ig_E-set"/>
</dbReference>
<dbReference type="Pfam" id="PF02922">
    <property type="entry name" value="CBM_48"/>
    <property type="match status" value="1"/>
</dbReference>
<keyword evidence="3" id="KW-0378">Hydrolase</keyword>
<dbReference type="CDD" id="cd10315">
    <property type="entry name" value="CBM41_pullulanase"/>
    <property type="match status" value="2"/>
</dbReference>
<dbReference type="InterPro" id="IPR017853">
    <property type="entry name" value="GH"/>
</dbReference>
<evidence type="ECO:0000256" key="6">
    <source>
        <dbReference type="ARBA" id="ARBA00023965"/>
    </source>
</evidence>
<organism evidence="12 13">
    <name type="scientific">Paenibacillus macquariensis</name>
    <dbReference type="NCBI Taxonomy" id="948756"/>
    <lineage>
        <taxon>Bacteria</taxon>
        <taxon>Bacillati</taxon>
        <taxon>Bacillota</taxon>
        <taxon>Bacilli</taxon>
        <taxon>Bacillales</taxon>
        <taxon>Paenibacillaceae</taxon>
        <taxon>Paenibacillus</taxon>
    </lineage>
</organism>
<keyword evidence="4" id="KW-0106">Calcium</keyword>
<proteinExistence type="inferred from homology"/>
<dbReference type="Gene3D" id="2.60.40.1110">
    <property type="match status" value="2"/>
</dbReference>
<dbReference type="SUPFAM" id="SSF81296">
    <property type="entry name" value="E set domains"/>
    <property type="match status" value="1"/>
</dbReference>
<dbReference type="EC" id="3.2.1.41" evidence="7"/>
<dbReference type="EMBL" id="FTNK01000008">
    <property type="protein sequence ID" value="SIR19630.1"/>
    <property type="molecule type" value="Genomic_DNA"/>
</dbReference>
<evidence type="ECO:0000256" key="3">
    <source>
        <dbReference type="ARBA" id="ARBA00022801"/>
    </source>
</evidence>
<protein>
    <recommendedName>
        <fullName evidence="7">pullulanase</fullName>
        <ecNumber evidence="7">3.2.1.41</ecNumber>
    </recommendedName>
    <alternativeName>
        <fullName evidence="8">Alpha-dextrin endo-1,6-alpha-glucosidase</fullName>
    </alternativeName>
    <alternativeName>
        <fullName evidence="9">Pullulan 6-glucanohydrolase</fullName>
    </alternativeName>
</protein>
<dbReference type="SUPFAM" id="SSF51445">
    <property type="entry name" value="(Trans)glycosidases"/>
    <property type="match status" value="1"/>
</dbReference>
<evidence type="ECO:0000256" key="5">
    <source>
        <dbReference type="ARBA" id="ARBA00023295"/>
    </source>
</evidence>
<keyword evidence="5" id="KW-0326">Glycosidase</keyword>
<feature type="domain" description="SLH" evidence="11">
    <location>
        <begin position="1295"/>
        <end position="1358"/>
    </location>
</feature>
<sequence>MRSVLRGKKLLSIFMILVLIISSIGFYPLQVGAAASSEVGSVGDVQTIINETDVDHGYSVTKEVYGNVYGNTDTVPADHLRVHYNRTDGKYADLGLWLWGDVVTPSANWALGATPFPAGQVDNYGAFVDVPLISSAKTIKVIVVKRVSGDKDGGDKNISITTSATNEVWIKEGSDQVTPYEPVDIPANTVRVHYQRADNNYSPYGIWNWEDVAIPSDSWSSGATPFPAGQVDKYGAYVDISLKDNAKKIGFFVVHRTLGNEDKEGNRSFNLLDRHNQLWIKQGDNTVYVSPFGEVPTGLVSAEILSESKLLVNFTMTDGLEEGALKSELKITDKNDNVVTVNSVHITSSTAIEVITTPFLLENAPLRITYSGTTVSAVTGWRMIDEMYNYEGDDLGATYEAGSVMFKLWAPKASSVVANVYNKDDAVQLLGNINLTKGDKGVWSAMVAPRDLVGASITDLKGYFYQYEVTNNGVTTNVLDPYAKSMAEFRVNTKGDVGPDGDVVGKAAIVDLSGTDPEGFDFANINGYKKREDAIIWEIHVRDFTSDPAIENDLNSATWGSFDAFKSKLEYIQSLGVTHIQLLPVMAWYYGDEAKMDQRVLNYSTKFNEYNWGYDPHNYFSPDGAYSEDPTDPELRIKELKNMIDAIHDAGMGVVLDVVYTHMAKASFLDDIVPDYYAFQDANGNNIGGFGNNLATNHKMAEKLMVDSVKYWFDEYKIDGMRWDMMGDATYDAVQNAYDAAAAINPKALFIGEGWKTFGGAASDPSLAGKGADQDWMDKTDSVGVFSDEIRNELKSGFGNEGEPRFITGGARDINVILNNIKAQPSNTADDDPGDMVQYIEAHDNLPLYDIIAQSIKKNPSIPANDQEILKRVRLGNMLVLTSQGTAFLHAGQEYGRTKQWKGQGKPEQKYHELADEAGKVFGYFVHDSYDSSDAINMFDWNKATNEVQYPENNTTREYTAGLIALRKSTDAFRLGDKALVDSNVTLISAPEMKSRDLIIGYKNKAIDGTGNYYVFLNADSTSRTLTLSEDLTTGKVLADNDEAGVDEVTTKSGFVLTANSITLDPLTAVIIKQDTAAVIPPIDHGNGNKTGKDGSGVASGSGTASGNNKLTQRNISEELLKNGKEKVTIDLGDKENGVLLPLKSAEFVGSKPIVINKGNFTVEVPPSLLKAIQESIAADQSEGAIISFKMDEVEESVAQSLIGKSDSSTIKLKLASKMFNFSLSVITKDGKEVKIDRFVTPITLIFNVDPSADKKLLGVYFIRDNGELEYVGGYWENSKLKVDVYHFSKYAVLEYNKSFADLEGHWAQTAVKELTAKHVVNGTTDSTFSPEQLVTRAEFAAMLVRALNLNDQGSGVSSFTDVKSSAWYASAVATAYHSGLVKGKNEFTFAPQETISREEMAVMILRAYHVRNSASTLPNVSNPSFIDEQLISSWAIAEVRAATTLGLLNGQSKNKFVPQADTSRAESAQAMMNLLNKIH</sequence>
<dbReference type="InterPro" id="IPR005323">
    <property type="entry name" value="CBM41_pullulanase"/>
</dbReference>
<dbReference type="PROSITE" id="PS51272">
    <property type="entry name" value="SLH"/>
    <property type="match status" value="3"/>
</dbReference>
<dbReference type="InterPro" id="IPR013783">
    <property type="entry name" value="Ig-like_fold"/>
</dbReference>
<dbReference type="InterPro" id="IPR014755">
    <property type="entry name" value="Cu-Rt/internalin_Ig-like"/>
</dbReference>
<dbReference type="Pfam" id="PF18033">
    <property type="entry name" value="SpuA_C"/>
    <property type="match status" value="1"/>
</dbReference>
<dbReference type="PANTHER" id="PTHR43002">
    <property type="entry name" value="GLYCOGEN DEBRANCHING ENZYME"/>
    <property type="match status" value="1"/>
</dbReference>
<dbReference type="SUPFAM" id="SSF49452">
    <property type="entry name" value="Starch-binding domain-like"/>
    <property type="match status" value="2"/>
</dbReference>
<feature type="domain" description="SLH" evidence="11">
    <location>
        <begin position="1359"/>
        <end position="1419"/>
    </location>
</feature>
<dbReference type="InterPro" id="IPR011838">
    <property type="entry name" value="Pullulan_Gpos"/>
</dbReference>
<accession>A0ABY1K3D6</accession>
<dbReference type="Proteomes" id="UP000186666">
    <property type="component" value="Unassembled WGS sequence"/>
</dbReference>
<name>A0ABY1K3D6_9BACL</name>
<dbReference type="InterPro" id="IPR013780">
    <property type="entry name" value="Glyco_hydro_b"/>
</dbReference>
<dbReference type="Pfam" id="PF03714">
    <property type="entry name" value="PUD"/>
    <property type="match status" value="2"/>
</dbReference>
<comment type="catalytic activity">
    <reaction evidence="6">
        <text>Hydrolysis of (1-&gt;6)-alpha-D-glucosidic linkages in pullulan, amylopectin and glycogen, and in the alpha- and beta-limit dextrins of amylopectin and glycogen.</text>
        <dbReference type="EC" id="3.2.1.41"/>
    </reaction>
</comment>
<dbReference type="Gene3D" id="2.60.40.10">
    <property type="entry name" value="Immunoglobulins"/>
    <property type="match status" value="1"/>
</dbReference>
<evidence type="ECO:0000313" key="13">
    <source>
        <dbReference type="Proteomes" id="UP000186666"/>
    </source>
</evidence>
<gene>
    <name evidence="12" type="ORF">SAMN05421578_108165</name>
</gene>
<dbReference type="Pfam" id="PF00395">
    <property type="entry name" value="SLH"/>
    <property type="match status" value="3"/>
</dbReference>
<evidence type="ECO:0000256" key="1">
    <source>
        <dbReference type="ARBA" id="ARBA00008061"/>
    </source>
</evidence>
<evidence type="ECO:0000256" key="7">
    <source>
        <dbReference type="ARBA" id="ARBA00024062"/>
    </source>
</evidence>
<dbReference type="RefSeq" id="WP_068579623.1">
    <property type="nucleotide sequence ID" value="NZ_FTNK01000008.1"/>
</dbReference>
<keyword evidence="13" id="KW-1185">Reference proteome</keyword>
<keyword evidence="2" id="KW-0732">Signal</keyword>
<evidence type="ECO:0000256" key="9">
    <source>
        <dbReference type="ARBA" id="ARBA00031076"/>
    </source>
</evidence>
<dbReference type="Gene3D" id="3.20.20.80">
    <property type="entry name" value="Glycosidases"/>
    <property type="match status" value="1"/>
</dbReference>
<evidence type="ECO:0000256" key="2">
    <source>
        <dbReference type="ARBA" id="ARBA00022729"/>
    </source>
</evidence>
<reference evidence="12 13" key="1">
    <citation type="submission" date="2017-01" db="EMBL/GenBank/DDBJ databases">
        <authorList>
            <person name="Varghese N."/>
            <person name="Submissions S."/>
        </authorList>
    </citation>
    <scope>NUCLEOTIDE SEQUENCE [LARGE SCALE GENOMIC DNA]</scope>
    <source>
        <strain evidence="12 13">ATCC 23464</strain>
    </source>
</reference>
<dbReference type="InterPro" id="IPR001119">
    <property type="entry name" value="SLH_dom"/>
</dbReference>
<dbReference type="SMART" id="SM00642">
    <property type="entry name" value="Aamy"/>
    <property type="match status" value="1"/>
</dbReference>
<dbReference type="CDD" id="cd11341">
    <property type="entry name" value="AmyAc_Pullulanase_LD-like"/>
    <property type="match status" value="1"/>
</dbReference>
<dbReference type="Gene3D" id="2.60.40.1180">
    <property type="entry name" value="Golgi alpha-mannosidase II"/>
    <property type="match status" value="1"/>
</dbReference>
<dbReference type="InterPro" id="IPR004193">
    <property type="entry name" value="Glyco_hydro_13_N"/>
</dbReference>
<evidence type="ECO:0000256" key="4">
    <source>
        <dbReference type="ARBA" id="ARBA00022837"/>
    </source>
</evidence>
<evidence type="ECO:0000313" key="12">
    <source>
        <dbReference type="EMBL" id="SIR19630.1"/>
    </source>
</evidence>
<comment type="caution">
    <text evidence="12">The sequence shown here is derived from an EMBL/GenBank/DDBJ whole genome shotgun (WGS) entry which is preliminary data.</text>
</comment>
<dbReference type="CDD" id="cd02860">
    <property type="entry name" value="E_set_Pullulanase"/>
    <property type="match status" value="1"/>
</dbReference>
<dbReference type="InterPro" id="IPR040806">
    <property type="entry name" value="SpuA_C"/>
</dbReference>